<evidence type="ECO:0000313" key="5">
    <source>
        <dbReference type="Proteomes" id="UP000664702"/>
    </source>
</evidence>
<dbReference type="GO" id="GO:0008270">
    <property type="term" value="F:zinc ion binding"/>
    <property type="evidence" value="ECO:0007669"/>
    <property type="project" value="InterPro"/>
</dbReference>
<feature type="region of interest" description="Disordered" evidence="1">
    <location>
        <begin position="313"/>
        <end position="334"/>
    </location>
</feature>
<protein>
    <submittedName>
        <fullName evidence="4">M12 family metallopeptidase</fullName>
    </submittedName>
</protein>
<name>A0A939M7T3_9BRAD</name>
<feature type="domain" description="Peptidase metallopeptidase" evidence="2">
    <location>
        <begin position="103"/>
        <end position="244"/>
    </location>
</feature>
<dbReference type="SUPFAM" id="SSF55486">
    <property type="entry name" value="Metalloproteases ('zincins'), catalytic domain"/>
    <property type="match status" value="1"/>
</dbReference>
<evidence type="ECO:0000256" key="1">
    <source>
        <dbReference type="SAM" id="MobiDB-lite"/>
    </source>
</evidence>
<evidence type="ECO:0000313" key="4">
    <source>
        <dbReference type="EMBL" id="UEM08419.1"/>
    </source>
</evidence>
<dbReference type="EMBL" id="JAGEMI010000001">
    <property type="protein sequence ID" value="MBO1864781.1"/>
    <property type="molecule type" value="Genomic_DNA"/>
</dbReference>
<dbReference type="Proteomes" id="UP000664702">
    <property type="component" value="Chromosome"/>
</dbReference>
<dbReference type="GO" id="GO:0006508">
    <property type="term" value="P:proteolysis"/>
    <property type="evidence" value="ECO:0007669"/>
    <property type="project" value="InterPro"/>
</dbReference>
<dbReference type="AlphaFoldDB" id="A0A939M7T3"/>
<dbReference type="InterPro" id="IPR001506">
    <property type="entry name" value="Peptidase_M12A"/>
</dbReference>
<reference evidence="4 5" key="2">
    <citation type="journal article" date="2022" name="Int. J. Syst. Evol. Microbiol.">
        <title>Strains of Bradyrhizobium barranii sp. nov. associated with legumes native to Canada are symbionts of soybeans and belong to different subspecies (subsp. barranii subsp. nov. and subsp. apii subsp. nov.) and symbiovars (sv. glycinearum and sv. septentrionale).</title>
        <authorList>
            <person name="Bromfield E.S.P."/>
            <person name="Cloutier S."/>
            <person name="Wasai-Hara S."/>
            <person name="Minamisawa K."/>
        </authorList>
    </citation>
    <scope>NUCLEOTIDE SEQUENCE [LARGE SCALE GENOMIC DNA]</scope>
    <source>
        <strain evidence="4 5">144S4</strain>
    </source>
</reference>
<sequence>MSDSEQKLRQALMRIADVAQAAADTGRYVDEDDKPHGETARRPHNHAGGKNAHCSIKQLPGRLVEKAAKTATSINPMNRVSFGAIGSVARGLVLSPAAIAVLVGKYWGPQQRRLTVSFLDGGPSDLRRRIIQHMNAWNQTAGISFVETRGVGKVRISRNQAGYWSYLGTDILHIPSNRPTLNLQGFTMNTEDSEFHRVVRHEAGHTLGFPHEHMREELVDLIDPQKAYDFFLRTQGWSREMVDQQVLTPLSQDSIMATPPDQDSIMCYQLPGSITKDGQPIRGGSDINATDYAFAGQIYPKVSSEGASSLQAQMGLADEWSPSEDVEVDEELVP</sequence>
<dbReference type="Gene3D" id="3.40.390.10">
    <property type="entry name" value="Collagenase (Catalytic Domain)"/>
    <property type="match status" value="1"/>
</dbReference>
<dbReference type="Pfam" id="PF01400">
    <property type="entry name" value="Astacin"/>
    <property type="match status" value="1"/>
</dbReference>
<dbReference type="KEGG" id="bban:J4G43_026875"/>
<gene>
    <name evidence="4" type="ORF">J4G43_026875</name>
    <name evidence="3" type="ORF">J4G43_28865</name>
</gene>
<organism evidence="3">
    <name type="scientific">Bradyrhizobium barranii subsp. barranii</name>
    <dbReference type="NCBI Taxonomy" id="2823807"/>
    <lineage>
        <taxon>Bacteria</taxon>
        <taxon>Pseudomonadati</taxon>
        <taxon>Pseudomonadota</taxon>
        <taxon>Alphaproteobacteria</taxon>
        <taxon>Hyphomicrobiales</taxon>
        <taxon>Nitrobacteraceae</taxon>
        <taxon>Bradyrhizobium</taxon>
        <taxon>Bradyrhizobium barranii</taxon>
    </lineage>
</organism>
<evidence type="ECO:0000313" key="3">
    <source>
        <dbReference type="EMBL" id="MBO1864781.1"/>
    </source>
</evidence>
<dbReference type="SMART" id="SM00235">
    <property type="entry name" value="ZnMc"/>
    <property type="match status" value="1"/>
</dbReference>
<feature type="compositionally biased region" description="Acidic residues" evidence="1">
    <location>
        <begin position="321"/>
        <end position="334"/>
    </location>
</feature>
<accession>A0A939M7T3</accession>
<dbReference type="GO" id="GO:0004222">
    <property type="term" value="F:metalloendopeptidase activity"/>
    <property type="evidence" value="ECO:0007669"/>
    <property type="project" value="InterPro"/>
</dbReference>
<dbReference type="InterPro" id="IPR006026">
    <property type="entry name" value="Peptidase_Metallo"/>
</dbReference>
<evidence type="ECO:0000259" key="2">
    <source>
        <dbReference type="SMART" id="SM00235"/>
    </source>
</evidence>
<feature type="compositionally biased region" description="Basic and acidic residues" evidence="1">
    <location>
        <begin position="27"/>
        <end position="41"/>
    </location>
</feature>
<dbReference type="InterPro" id="IPR024079">
    <property type="entry name" value="MetalloPept_cat_dom_sf"/>
</dbReference>
<dbReference type="RefSeq" id="WP_208086810.1">
    <property type="nucleotide sequence ID" value="NZ_CP086136.1"/>
</dbReference>
<dbReference type="EMBL" id="CP086136">
    <property type="protein sequence ID" value="UEM08419.1"/>
    <property type="molecule type" value="Genomic_DNA"/>
</dbReference>
<feature type="region of interest" description="Disordered" evidence="1">
    <location>
        <begin position="26"/>
        <end position="53"/>
    </location>
</feature>
<proteinExistence type="predicted"/>
<reference evidence="3" key="1">
    <citation type="submission" date="2021-03" db="EMBL/GenBank/DDBJ databases">
        <title>Whole Genome Sequence of Bradyrhizobium sp. Strain 144S4.</title>
        <authorList>
            <person name="Bromfield E.S.P."/>
            <person name="Cloutier S."/>
        </authorList>
    </citation>
    <scope>NUCLEOTIDE SEQUENCE [LARGE SCALE GENOMIC DNA]</scope>
    <source>
        <strain evidence="3">144S4</strain>
    </source>
</reference>